<accession>A0A427YPJ8</accession>
<organism evidence="1 2">
    <name type="scientific">Saitozyma podzolica</name>
    <dbReference type="NCBI Taxonomy" id="1890683"/>
    <lineage>
        <taxon>Eukaryota</taxon>
        <taxon>Fungi</taxon>
        <taxon>Dikarya</taxon>
        <taxon>Basidiomycota</taxon>
        <taxon>Agaricomycotina</taxon>
        <taxon>Tremellomycetes</taxon>
        <taxon>Tremellales</taxon>
        <taxon>Trimorphomycetaceae</taxon>
        <taxon>Saitozyma</taxon>
    </lineage>
</organism>
<dbReference type="EMBL" id="RSCD01000005">
    <property type="protein sequence ID" value="RSH92997.1"/>
    <property type="molecule type" value="Genomic_DNA"/>
</dbReference>
<keyword evidence="2" id="KW-1185">Reference proteome</keyword>
<evidence type="ECO:0000313" key="2">
    <source>
        <dbReference type="Proteomes" id="UP000279259"/>
    </source>
</evidence>
<name>A0A427YPJ8_9TREE</name>
<dbReference type="Proteomes" id="UP000279259">
    <property type="component" value="Unassembled WGS sequence"/>
</dbReference>
<proteinExistence type="predicted"/>
<gene>
    <name evidence="1" type="ORF">EHS25_008445</name>
</gene>
<protein>
    <submittedName>
        <fullName evidence="1">Uncharacterized protein</fullName>
    </submittedName>
</protein>
<comment type="caution">
    <text evidence="1">The sequence shown here is derived from an EMBL/GenBank/DDBJ whole genome shotgun (WGS) entry which is preliminary data.</text>
</comment>
<dbReference type="AlphaFoldDB" id="A0A427YPJ8"/>
<sequence>MAPPRSISLPDFISLNRVFPLVSNDKEAFLKGTPHKTWVATLDEFERRDESTRSALLDAFVASGSDVTANVYSDDEEGRTSQKQGRLSWSLGEAVLCTAQLSDYLGRDGSSSKSITERLDRRSNLLRVSIKAADAVECRKGSLKLWRFVIHHEQLSLREDEVQSTSRLQLQTQAEAGDDVDPEALGTLVEYDRMFSAALGEGLSKVEPHDARVCRRGAKRPGVLRGVPRHPQTAHRTTHWRAAVLGERESQHQWNQWYQNRIIQEEGLSTLQNP</sequence>
<reference evidence="1 2" key="1">
    <citation type="submission" date="2018-11" db="EMBL/GenBank/DDBJ databases">
        <title>Genome sequence of Saitozyma podzolica DSM 27192.</title>
        <authorList>
            <person name="Aliyu H."/>
            <person name="Gorte O."/>
            <person name="Ochsenreither K."/>
        </authorList>
    </citation>
    <scope>NUCLEOTIDE SEQUENCE [LARGE SCALE GENOMIC DNA]</scope>
    <source>
        <strain evidence="1 2">DSM 27192</strain>
    </source>
</reference>
<evidence type="ECO:0000313" key="1">
    <source>
        <dbReference type="EMBL" id="RSH92997.1"/>
    </source>
</evidence>